<comment type="caution">
    <text evidence="2">The sequence shown here is derived from an EMBL/GenBank/DDBJ whole genome shotgun (WGS) entry which is preliminary data.</text>
</comment>
<dbReference type="SUPFAM" id="SSF54593">
    <property type="entry name" value="Glyoxalase/Bleomycin resistance protein/Dihydroxybiphenyl dioxygenase"/>
    <property type="match status" value="1"/>
</dbReference>
<gene>
    <name evidence="2" type="ORF">NCWK1_4727</name>
</gene>
<evidence type="ECO:0000259" key="1">
    <source>
        <dbReference type="PROSITE" id="PS51819"/>
    </source>
</evidence>
<dbReference type="InterPro" id="IPR037523">
    <property type="entry name" value="VOC_core"/>
</dbReference>
<dbReference type="AlphaFoldDB" id="A0A2H6LP65"/>
<evidence type="ECO:0000313" key="3">
    <source>
        <dbReference type="Proteomes" id="UP000236527"/>
    </source>
</evidence>
<dbReference type="InterPro" id="IPR004360">
    <property type="entry name" value="Glyas_Fos-R_dOase_dom"/>
</dbReference>
<dbReference type="EMBL" id="BDGE01000093">
    <property type="protein sequence ID" value="GBE94946.1"/>
    <property type="molecule type" value="Genomic_DNA"/>
</dbReference>
<dbReference type="PANTHER" id="PTHR39175">
    <property type="entry name" value="FAMILY PROTEIN, PUTATIVE (AFU_ORTHOLOGUE AFUA_3G15060)-RELATED"/>
    <property type="match status" value="1"/>
</dbReference>
<evidence type="ECO:0000313" key="2">
    <source>
        <dbReference type="EMBL" id="GBE94946.1"/>
    </source>
</evidence>
<name>A0A2H6LP65_9NOSO</name>
<sequence length="124" mass="14071">MKLEAVHHIQMTYPLEVEEAILFFYSQVLGLQAINPPEASDSGGWYLLGNTEIHVSREANANNQASRRHICFRVNDVYGFAEHLKAYDVEILPGTPIPGFNRFFIRDPGGNRIEIAELINNSRE</sequence>
<keyword evidence="3" id="KW-1185">Reference proteome</keyword>
<accession>A0A2H6LP65</accession>
<keyword evidence="2" id="KW-0223">Dioxygenase</keyword>
<organism evidence="2 3">
    <name type="scientific">Nostoc cycadae WK-1</name>
    <dbReference type="NCBI Taxonomy" id="1861711"/>
    <lineage>
        <taxon>Bacteria</taxon>
        <taxon>Bacillati</taxon>
        <taxon>Cyanobacteriota</taxon>
        <taxon>Cyanophyceae</taxon>
        <taxon>Nostocales</taxon>
        <taxon>Nostocaceae</taxon>
        <taxon>Nostoc</taxon>
    </lineage>
</organism>
<dbReference type="GO" id="GO:0051213">
    <property type="term" value="F:dioxygenase activity"/>
    <property type="evidence" value="ECO:0007669"/>
    <property type="project" value="UniProtKB-KW"/>
</dbReference>
<feature type="domain" description="VOC" evidence="1">
    <location>
        <begin position="5"/>
        <end position="118"/>
    </location>
</feature>
<dbReference type="Gene3D" id="3.10.180.10">
    <property type="entry name" value="2,3-Dihydroxybiphenyl 1,2-Dioxygenase, domain 1"/>
    <property type="match status" value="1"/>
</dbReference>
<dbReference type="PROSITE" id="PS51819">
    <property type="entry name" value="VOC"/>
    <property type="match status" value="1"/>
</dbReference>
<dbReference type="RefSeq" id="WP_103126519.1">
    <property type="nucleotide sequence ID" value="NZ_DF978441.1"/>
</dbReference>
<dbReference type="PANTHER" id="PTHR39175:SF1">
    <property type="entry name" value="FAMILY PROTEIN, PUTATIVE (AFU_ORTHOLOGUE AFUA_3G15060)-RELATED"/>
    <property type="match status" value="1"/>
</dbReference>
<protein>
    <submittedName>
        <fullName evidence="2">Glyoxalase/bleomycin resistance protein/dioxygenase</fullName>
    </submittedName>
</protein>
<dbReference type="InterPro" id="IPR029068">
    <property type="entry name" value="Glyas_Bleomycin-R_OHBP_Dase"/>
</dbReference>
<dbReference type="Pfam" id="PF00903">
    <property type="entry name" value="Glyoxalase"/>
    <property type="match status" value="1"/>
</dbReference>
<proteinExistence type="predicted"/>
<reference evidence="3" key="1">
    <citation type="journal article" date="2018" name="Genome Announc.">
        <title>Draft Genome Sequence of the Nitrogen-Fixing and Hormogonia-Inducing Cyanobacterium Nostoc cycadae Strain WK-1, Isolated from the Coralloid Roots of Cycas revoluta.</title>
        <authorList>
            <person name="Kanesaki Y."/>
            <person name="Hirose M."/>
            <person name="Hirose Y."/>
            <person name="Fujisawa T."/>
            <person name="Nakamura Y."/>
            <person name="Watanabe S."/>
            <person name="Matsunaga S."/>
            <person name="Uchida H."/>
            <person name="Murakami A."/>
        </authorList>
    </citation>
    <scope>NUCLEOTIDE SEQUENCE [LARGE SCALE GENOMIC DNA]</scope>
    <source>
        <strain evidence="3">WK-1</strain>
    </source>
</reference>
<keyword evidence="2" id="KW-0560">Oxidoreductase</keyword>
<dbReference type="Proteomes" id="UP000236527">
    <property type="component" value="Unassembled WGS sequence"/>
</dbReference>